<dbReference type="PANTHER" id="PTHR11802">
    <property type="entry name" value="SERINE PROTEASE FAMILY S10 SERINE CARBOXYPEPTIDASE"/>
    <property type="match status" value="1"/>
</dbReference>
<dbReference type="AlphaFoldDB" id="A0A914QPG0"/>
<reference evidence="3" key="1">
    <citation type="submission" date="2022-11" db="UniProtKB">
        <authorList>
            <consortium name="WormBaseParasite"/>
        </authorList>
    </citation>
    <scope>IDENTIFICATION</scope>
</reference>
<dbReference type="SUPFAM" id="SSF53474">
    <property type="entry name" value="alpha/beta-Hydrolases"/>
    <property type="match status" value="1"/>
</dbReference>
<dbReference type="PANTHER" id="PTHR11802:SF480">
    <property type="entry name" value="CARBOXYPEPTIDASE"/>
    <property type="match status" value="1"/>
</dbReference>
<protein>
    <submittedName>
        <fullName evidence="3">Uncharacterized protein</fullName>
    </submittedName>
</protein>
<evidence type="ECO:0000313" key="2">
    <source>
        <dbReference type="Proteomes" id="UP000887578"/>
    </source>
</evidence>
<sequence length="235" mass="26512">MQILYFSGVYVPTLSQKIVELINSNSLNLNFKGFAVGNGILSNSRQVDSYVDLSYYRGIIGKQQFDYIKSCCPYQLEPAQICNYTSTYLTFDYTNGFYVPKNSTDPKFIACANTIAAIGQDNMWESEIYADVYNFIQSCYVTSEGFQDGLKDYMKVEKVRSLLSKFTDSPIVSDGYSSFVDQGAKINTKSTDPFAGYRCYSNDAMIKYLNTPEVKKAINIQTTSPAWNITWVDCA</sequence>
<dbReference type="InterPro" id="IPR029058">
    <property type="entry name" value="AB_hydrolase_fold"/>
</dbReference>
<organism evidence="2 3">
    <name type="scientific">Panagrolaimus davidi</name>
    <dbReference type="NCBI Taxonomy" id="227884"/>
    <lineage>
        <taxon>Eukaryota</taxon>
        <taxon>Metazoa</taxon>
        <taxon>Ecdysozoa</taxon>
        <taxon>Nematoda</taxon>
        <taxon>Chromadorea</taxon>
        <taxon>Rhabditida</taxon>
        <taxon>Tylenchina</taxon>
        <taxon>Panagrolaimomorpha</taxon>
        <taxon>Panagrolaimoidea</taxon>
        <taxon>Panagrolaimidae</taxon>
        <taxon>Panagrolaimus</taxon>
    </lineage>
</organism>
<dbReference type="Gene3D" id="3.40.50.1820">
    <property type="entry name" value="alpha/beta hydrolase"/>
    <property type="match status" value="1"/>
</dbReference>
<comment type="similarity">
    <text evidence="1">Belongs to the peptidase S10 family.</text>
</comment>
<dbReference type="Proteomes" id="UP000887578">
    <property type="component" value="Unplaced"/>
</dbReference>
<dbReference type="WBParaSite" id="PDA_v2.g29269.t1">
    <property type="protein sequence ID" value="PDA_v2.g29269.t1"/>
    <property type="gene ID" value="PDA_v2.g29269"/>
</dbReference>
<dbReference type="GO" id="GO:0006508">
    <property type="term" value="P:proteolysis"/>
    <property type="evidence" value="ECO:0007669"/>
    <property type="project" value="InterPro"/>
</dbReference>
<dbReference type="InterPro" id="IPR001563">
    <property type="entry name" value="Peptidase_S10"/>
</dbReference>
<dbReference type="GO" id="GO:0004185">
    <property type="term" value="F:serine-type carboxypeptidase activity"/>
    <property type="evidence" value="ECO:0007669"/>
    <property type="project" value="InterPro"/>
</dbReference>
<keyword evidence="2" id="KW-1185">Reference proteome</keyword>
<accession>A0A914QPG0</accession>
<name>A0A914QPG0_9BILA</name>
<dbReference type="Pfam" id="PF00450">
    <property type="entry name" value="Peptidase_S10"/>
    <property type="match status" value="1"/>
</dbReference>
<proteinExistence type="inferred from homology"/>
<evidence type="ECO:0000313" key="3">
    <source>
        <dbReference type="WBParaSite" id="PDA_v2.g29269.t1"/>
    </source>
</evidence>
<evidence type="ECO:0000256" key="1">
    <source>
        <dbReference type="ARBA" id="ARBA00009431"/>
    </source>
</evidence>